<dbReference type="EMBL" id="CAJNOG010000058">
    <property type="protein sequence ID" value="CAF0862327.1"/>
    <property type="molecule type" value="Genomic_DNA"/>
</dbReference>
<comment type="caution">
    <text evidence="1">The sequence shown here is derived from an EMBL/GenBank/DDBJ whole genome shotgun (WGS) entry which is preliminary data.</text>
</comment>
<evidence type="ECO:0000313" key="1">
    <source>
        <dbReference type="EMBL" id="CAF0862327.1"/>
    </source>
</evidence>
<reference evidence="1" key="1">
    <citation type="submission" date="2021-02" db="EMBL/GenBank/DDBJ databases">
        <authorList>
            <person name="Nowell W R."/>
        </authorList>
    </citation>
    <scope>NUCLEOTIDE SEQUENCE</scope>
</reference>
<proteinExistence type="predicted"/>
<dbReference type="Proteomes" id="UP000663845">
    <property type="component" value="Unassembled WGS sequence"/>
</dbReference>
<gene>
    <name evidence="1" type="ORF">JYZ213_LOCUS8498</name>
</gene>
<sequence length="338" mass="38205">MFIQLLLQSFYKIVCNKWNTGNIFDSRSLDPLVIRREILSTRLYIVLIISLIILTTYTSLSNRIENKTVISPSQSIYENLQQKYANSLQCSCTKISIPYGSFVKIVPLFHQVCSSDFISQQWINSIFQTNSTFIWPIDVRTSLSAMWQLIRTFCQSSINITTDAMNQFDNSLLINTMLLTEELLEAKVQAALYLLRQTASSTLIQPMTIAHKVTQANQLVTGLLTNYVAVTDNFGLAQHIPTYDIGYMNVSLYAGTFGNKYILENSTLVCSCQNNGSCPLPGNLYLYKTFETFGVYDLNKIEVNETLSGIIIDCLPSQMTLSSSLECFYNQSCLNILL</sequence>
<accession>A0A813XA11</accession>
<name>A0A813XA11_9BILA</name>
<dbReference type="AlphaFoldDB" id="A0A813XA11"/>
<protein>
    <submittedName>
        <fullName evidence="1">Uncharacterized protein</fullName>
    </submittedName>
</protein>
<organism evidence="1 2">
    <name type="scientific">Adineta steineri</name>
    <dbReference type="NCBI Taxonomy" id="433720"/>
    <lineage>
        <taxon>Eukaryota</taxon>
        <taxon>Metazoa</taxon>
        <taxon>Spiralia</taxon>
        <taxon>Gnathifera</taxon>
        <taxon>Rotifera</taxon>
        <taxon>Eurotatoria</taxon>
        <taxon>Bdelloidea</taxon>
        <taxon>Adinetida</taxon>
        <taxon>Adinetidae</taxon>
        <taxon>Adineta</taxon>
    </lineage>
</organism>
<evidence type="ECO:0000313" key="2">
    <source>
        <dbReference type="Proteomes" id="UP000663845"/>
    </source>
</evidence>